<evidence type="ECO:0000313" key="4">
    <source>
        <dbReference type="EMBL" id="WMB72716.1"/>
    </source>
</evidence>
<dbReference type="EMBL" id="CP132914">
    <property type="protein sequence ID" value="WMB72716.1"/>
    <property type="molecule type" value="Genomic_DNA"/>
</dbReference>
<reference evidence="4" key="1">
    <citation type="submission" date="2023-08" db="EMBL/GenBank/DDBJ databases">
        <title>Complete genome sequence of Shewanella oncorhynchi Z-P2, a siderophore putrebactin-producing bacterium.</title>
        <authorList>
            <person name="Zhang Y."/>
        </authorList>
    </citation>
    <scope>NUCLEOTIDE SEQUENCE</scope>
    <source>
        <strain evidence="4">Z-P2</strain>
    </source>
</reference>
<dbReference type="PANTHER" id="PTHR34580:SF3">
    <property type="entry name" value="PROTEIN PAFB"/>
    <property type="match status" value="1"/>
</dbReference>
<dbReference type="InterPro" id="IPR051534">
    <property type="entry name" value="CBASS_pafABC_assoc_protein"/>
</dbReference>
<dbReference type="AlphaFoldDB" id="A0AA50KDL0"/>
<organism evidence="4">
    <name type="scientific">Shewanella oncorhynchi</name>
    <dbReference type="NCBI Taxonomy" id="2726434"/>
    <lineage>
        <taxon>Bacteria</taxon>
        <taxon>Pseudomonadati</taxon>
        <taxon>Pseudomonadota</taxon>
        <taxon>Gammaproteobacteria</taxon>
        <taxon>Alteromonadales</taxon>
        <taxon>Shewanellaceae</taxon>
        <taxon>Shewanella</taxon>
    </lineage>
</organism>
<dbReference type="Pfam" id="PF13280">
    <property type="entry name" value="WYL"/>
    <property type="match status" value="1"/>
</dbReference>
<dbReference type="KEGG" id="sog:RA178_20285"/>
<name>A0AA50KDL0_9GAMM</name>
<evidence type="ECO:0000259" key="3">
    <source>
        <dbReference type="Pfam" id="PF26109"/>
    </source>
</evidence>
<dbReference type="GeneID" id="301341573"/>
<evidence type="ECO:0000259" key="1">
    <source>
        <dbReference type="Pfam" id="PF13280"/>
    </source>
</evidence>
<dbReference type="Pfam" id="PF26109">
    <property type="entry name" value="WHD_BrxR"/>
    <property type="match status" value="1"/>
</dbReference>
<feature type="domain" description="DNA-binding transcriptional repressor CapW winged helix-turn-helix" evidence="3">
    <location>
        <begin position="10"/>
        <end position="85"/>
    </location>
</feature>
<dbReference type="InterPro" id="IPR059020">
    <property type="entry name" value="CapW_CTD"/>
</dbReference>
<dbReference type="RefSeq" id="WP_306683597.1">
    <property type="nucleotide sequence ID" value="NZ_CP132914.1"/>
</dbReference>
<proteinExistence type="predicted"/>
<accession>A0AA50KDL0</accession>
<evidence type="ECO:0000259" key="2">
    <source>
        <dbReference type="Pfam" id="PF26107"/>
    </source>
</evidence>
<feature type="domain" description="WYL" evidence="1">
    <location>
        <begin position="122"/>
        <end position="187"/>
    </location>
</feature>
<dbReference type="PROSITE" id="PS52050">
    <property type="entry name" value="WYL"/>
    <property type="match status" value="1"/>
</dbReference>
<sequence length="283" mass="32971">MVDIINEQLKVRFKAIEYMAYWEGGVNASRLSRLFGINANLIGRVIKEYRERHPLNLVYDAKDAEKIYIPTEQFSPHYIPLSWSSYSGYMLSHSNEHIKQLYGLDTIADHIAQISNPDPVIMRVLLKAIRQNRKISLLYRSRSNPAGLRREIAPHAISNDGIRWHCRAFCFKRNDYADFNIGRMNDLSFTDKSSKPQEDDVLWRRIVEIHIDANPCLSETERNLVFHDYGKKDQFVIRTRAALVDYTIQFYRLGRSVDAPPKAHPLIVKNIDQLTPYLFSEVD</sequence>
<dbReference type="PIRSF" id="PIRSF015558">
    <property type="entry name" value="Txn_reg_DeoR_prd"/>
    <property type="match status" value="1"/>
</dbReference>
<gene>
    <name evidence="4" type="ORF">RA178_20285</name>
</gene>
<dbReference type="PANTHER" id="PTHR34580">
    <property type="match status" value="1"/>
</dbReference>
<dbReference type="InterPro" id="IPR059019">
    <property type="entry name" value="WHD_CapW"/>
</dbReference>
<dbReference type="InterPro" id="IPR026881">
    <property type="entry name" value="WYL_dom"/>
</dbReference>
<feature type="domain" description="DNA-binding transcriptional repressor CapW C-terminal dimerisation" evidence="2">
    <location>
        <begin position="206"/>
        <end position="274"/>
    </location>
</feature>
<protein>
    <submittedName>
        <fullName evidence="4">WYL domain-containing protein</fullName>
    </submittedName>
</protein>
<dbReference type="InterPro" id="IPR016634">
    <property type="entry name" value="CapW-like"/>
</dbReference>
<dbReference type="Pfam" id="PF26107">
    <property type="entry name" value="BrxR_CTD"/>
    <property type="match status" value="1"/>
</dbReference>
<dbReference type="Proteomes" id="UP001236800">
    <property type="component" value="Chromosome"/>
</dbReference>